<dbReference type="SUPFAM" id="SSF55031">
    <property type="entry name" value="Bacterial exopeptidase dimerisation domain"/>
    <property type="match status" value="1"/>
</dbReference>
<dbReference type="SUPFAM" id="SSF53187">
    <property type="entry name" value="Zn-dependent exopeptidases"/>
    <property type="match status" value="1"/>
</dbReference>
<organism evidence="3 4">
    <name type="scientific">Candidatus Fimisoma avicola</name>
    <dbReference type="NCBI Taxonomy" id="2840826"/>
    <lineage>
        <taxon>Bacteria</taxon>
        <taxon>Bacillati</taxon>
        <taxon>Bacillota</taxon>
        <taxon>Clostridia</taxon>
        <taxon>Eubacteriales</taxon>
        <taxon>Candidatus Fimisoma</taxon>
    </lineage>
</organism>
<proteinExistence type="predicted"/>
<keyword evidence="1" id="KW-0464">Manganese</keyword>
<evidence type="ECO:0000256" key="1">
    <source>
        <dbReference type="PIRSR" id="PIRSR005962-1"/>
    </source>
</evidence>
<dbReference type="Proteomes" id="UP000824091">
    <property type="component" value="Unassembled WGS sequence"/>
</dbReference>
<feature type="binding site" evidence="1">
    <location>
        <position position="160"/>
    </location>
    <ligand>
        <name>Mn(2+)</name>
        <dbReference type="ChEBI" id="CHEBI:29035"/>
        <label>2</label>
    </ligand>
</feature>
<feature type="binding site" evidence="1">
    <location>
        <position position="103"/>
    </location>
    <ligand>
        <name>Mn(2+)</name>
        <dbReference type="ChEBI" id="CHEBI:29035"/>
        <label>2</label>
    </ligand>
</feature>
<accession>A0A9D1I3V0</accession>
<comment type="caution">
    <text evidence="3">The sequence shown here is derived from an EMBL/GenBank/DDBJ whole genome shotgun (WGS) entry which is preliminary data.</text>
</comment>
<dbReference type="InterPro" id="IPR002933">
    <property type="entry name" value="Peptidase_M20"/>
</dbReference>
<reference evidence="3" key="1">
    <citation type="submission" date="2020-10" db="EMBL/GenBank/DDBJ databases">
        <authorList>
            <person name="Gilroy R."/>
        </authorList>
    </citation>
    <scope>NUCLEOTIDE SEQUENCE</scope>
    <source>
        <strain evidence="3">11300</strain>
    </source>
</reference>
<dbReference type="InterPro" id="IPR036264">
    <property type="entry name" value="Bact_exopeptidase_dim_dom"/>
</dbReference>
<dbReference type="Pfam" id="PF01546">
    <property type="entry name" value="Peptidase_M20"/>
    <property type="match status" value="1"/>
</dbReference>
<reference evidence="3" key="2">
    <citation type="journal article" date="2021" name="PeerJ">
        <title>Extensive microbial diversity within the chicken gut microbiome revealed by metagenomics and culture.</title>
        <authorList>
            <person name="Gilroy R."/>
            <person name="Ravi A."/>
            <person name="Getino M."/>
            <person name="Pursley I."/>
            <person name="Horton D.L."/>
            <person name="Alikhan N.F."/>
            <person name="Baker D."/>
            <person name="Gharbi K."/>
            <person name="Hall N."/>
            <person name="Watson M."/>
            <person name="Adriaenssens E.M."/>
            <person name="Foster-Nyarko E."/>
            <person name="Jarju S."/>
            <person name="Secka A."/>
            <person name="Antonio M."/>
            <person name="Oren A."/>
            <person name="Chaudhuri R.R."/>
            <person name="La Ragione R."/>
            <person name="Hildebrand F."/>
            <person name="Pallen M.J."/>
        </authorList>
    </citation>
    <scope>NUCLEOTIDE SEQUENCE</scope>
    <source>
        <strain evidence="3">11300</strain>
    </source>
</reference>
<dbReference type="PANTHER" id="PTHR11014:SF169">
    <property type="entry name" value="CLAN MH, FAMILY M20, PEPTIDASE T-LIKE METALLOPEPTIDASE"/>
    <property type="match status" value="1"/>
</dbReference>
<name>A0A9D1I3V0_9FIRM</name>
<dbReference type="AlphaFoldDB" id="A0A9D1I3V0"/>
<dbReference type="Gene3D" id="3.30.70.360">
    <property type="match status" value="1"/>
</dbReference>
<dbReference type="InterPro" id="IPR017439">
    <property type="entry name" value="Amidohydrolase"/>
</dbReference>
<dbReference type="GO" id="GO:0046872">
    <property type="term" value="F:metal ion binding"/>
    <property type="evidence" value="ECO:0007669"/>
    <property type="project" value="UniProtKB-KW"/>
</dbReference>
<protein>
    <submittedName>
        <fullName evidence="3">Amidohydrolase</fullName>
    </submittedName>
</protein>
<dbReference type="NCBIfam" id="TIGR01891">
    <property type="entry name" value="amidohydrolases"/>
    <property type="match status" value="1"/>
</dbReference>
<sequence length="377" mass="41990">MKKENYLLAENLRHELHQHPELSYHETWTKQHLMDFLKEHTSLELHDGGKYFYAVYRAPSDCAAAGDKKAIAFRADFDALPIEDEIDKPWKSCVPGVGHKCGHDGHAAALCGLGLELMDMKPDRDVYMVFQHAEETGQGAVEAQQFIKDNPDIGEIYAFHNRPGEELGQIRISNTVANCASKGMSVYMKGTPTHASIPENGINPVFALTEIVRAIPEFTDPDAYEGLVLCTIVQLDVGDYAFGIAASEGVLRMTIRAEIEAEMDLLQKKIEDLAKAEAEKYGLQLKFEFEDVFPETRNDPHCVEKVHKAAEKLGYSVVESIASRGSEDFGYYTKLIPGAIYYIGGGVDKPSFHTSGFDFTDSIIENAVEMFKALIEE</sequence>
<evidence type="ECO:0000259" key="2">
    <source>
        <dbReference type="Pfam" id="PF07687"/>
    </source>
</evidence>
<dbReference type="InterPro" id="IPR011650">
    <property type="entry name" value="Peptidase_M20_dimer"/>
</dbReference>
<feature type="binding site" evidence="1">
    <location>
        <position position="101"/>
    </location>
    <ligand>
        <name>Mn(2+)</name>
        <dbReference type="ChEBI" id="CHEBI:29035"/>
        <label>2</label>
    </ligand>
</feature>
<keyword evidence="1" id="KW-0479">Metal-binding</keyword>
<feature type="binding site" evidence="1">
    <location>
        <position position="353"/>
    </location>
    <ligand>
        <name>Mn(2+)</name>
        <dbReference type="ChEBI" id="CHEBI:29035"/>
        <label>2</label>
    </ligand>
</feature>
<dbReference type="GO" id="GO:0016787">
    <property type="term" value="F:hydrolase activity"/>
    <property type="evidence" value="ECO:0007669"/>
    <property type="project" value="InterPro"/>
</dbReference>
<evidence type="ECO:0000313" key="4">
    <source>
        <dbReference type="Proteomes" id="UP000824091"/>
    </source>
</evidence>
<gene>
    <name evidence="3" type="ORF">IAD16_05785</name>
</gene>
<dbReference type="Pfam" id="PF07687">
    <property type="entry name" value="M20_dimer"/>
    <property type="match status" value="1"/>
</dbReference>
<dbReference type="PIRSF" id="PIRSF005962">
    <property type="entry name" value="Pept_M20D_amidohydro"/>
    <property type="match status" value="1"/>
</dbReference>
<dbReference type="PANTHER" id="PTHR11014">
    <property type="entry name" value="PEPTIDASE M20 FAMILY MEMBER"/>
    <property type="match status" value="1"/>
</dbReference>
<feature type="binding site" evidence="1">
    <location>
        <position position="135"/>
    </location>
    <ligand>
        <name>Mn(2+)</name>
        <dbReference type="ChEBI" id="CHEBI:29035"/>
        <label>2</label>
    </ligand>
</feature>
<feature type="domain" description="Peptidase M20 dimerisation" evidence="2">
    <location>
        <begin position="180"/>
        <end position="281"/>
    </location>
</feature>
<comment type="cofactor">
    <cofactor evidence="1">
        <name>Mn(2+)</name>
        <dbReference type="ChEBI" id="CHEBI:29035"/>
    </cofactor>
    <text evidence="1">The Mn(2+) ion enhances activity.</text>
</comment>
<dbReference type="EMBL" id="DVMO01000085">
    <property type="protein sequence ID" value="HIU27871.1"/>
    <property type="molecule type" value="Genomic_DNA"/>
</dbReference>
<evidence type="ECO:0000313" key="3">
    <source>
        <dbReference type="EMBL" id="HIU27871.1"/>
    </source>
</evidence>
<dbReference type="Gene3D" id="3.40.630.10">
    <property type="entry name" value="Zn peptidases"/>
    <property type="match status" value="1"/>
</dbReference>